<evidence type="ECO:0000313" key="1">
    <source>
        <dbReference type="EMBL" id="JAD60468.1"/>
    </source>
</evidence>
<proteinExistence type="predicted"/>
<accession>A0A0A9BE71</accession>
<dbReference type="EMBL" id="GBRH01237427">
    <property type="protein sequence ID" value="JAD60468.1"/>
    <property type="molecule type" value="Transcribed_RNA"/>
</dbReference>
<organism evidence="1">
    <name type="scientific">Arundo donax</name>
    <name type="common">Giant reed</name>
    <name type="synonym">Donax arundinaceus</name>
    <dbReference type="NCBI Taxonomy" id="35708"/>
    <lineage>
        <taxon>Eukaryota</taxon>
        <taxon>Viridiplantae</taxon>
        <taxon>Streptophyta</taxon>
        <taxon>Embryophyta</taxon>
        <taxon>Tracheophyta</taxon>
        <taxon>Spermatophyta</taxon>
        <taxon>Magnoliopsida</taxon>
        <taxon>Liliopsida</taxon>
        <taxon>Poales</taxon>
        <taxon>Poaceae</taxon>
        <taxon>PACMAD clade</taxon>
        <taxon>Arundinoideae</taxon>
        <taxon>Arundineae</taxon>
        <taxon>Arundo</taxon>
    </lineage>
</organism>
<protein>
    <submittedName>
        <fullName evidence="1">Uncharacterized protein</fullName>
    </submittedName>
</protein>
<reference evidence="1" key="1">
    <citation type="submission" date="2014-09" db="EMBL/GenBank/DDBJ databases">
        <authorList>
            <person name="Magalhaes I.L.F."/>
            <person name="Oliveira U."/>
            <person name="Santos F.R."/>
            <person name="Vidigal T.H.D.A."/>
            <person name="Brescovit A.D."/>
            <person name="Santos A.J."/>
        </authorList>
    </citation>
    <scope>NUCLEOTIDE SEQUENCE</scope>
    <source>
        <tissue evidence="1">Shoot tissue taken approximately 20 cm above the soil surface</tissue>
    </source>
</reference>
<reference evidence="1" key="2">
    <citation type="journal article" date="2015" name="Data Brief">
        <title>Shoot transcriptome of the giant reed, Arundo donax.</title>
        <authorList>
            <person name="Barrero R.A."/>
            <person name="Guerrero F.D."/>
            <person name="Moolhuijzen P."/>
            <person name="Goolsby J.A."/>
            <person name="Tidwell J."/>
            <person name="Bellgard S.E."/>
            <person name="Bellgard M.I."/>
        </authorList>
    </citation>
    <scope>NUCLEOTIDE SEQUENCE</scope>
    <source>
        <tissue evidence="1">Shoot tissue taken approximately 20 cm above the soil surface</tissue>
    </source>
</reference>
<name>A0A0A9BE71_ARUDO</name>
<dbReference type="AlphaFoldDB" id="A0A0A9BE71"/>
<sequence>MFVQFRESFSHNLLKNELVNLRFNHFFGVVTIEVIINNSY</sequence>